<dbReference type="Gene3D" id="3.30.40.10">
    <property type="entry name" value="Zinc/RING finger domain, C3HC4 (zinc finger)"/>
    <property type="match status" value="1"/>
</dbReference>
<evidence type="ECO:0000256" key="10">
    <source>
        <dbReference type="PIRNR" id="PIRNR036956"/>
    </source>
</evidence>
<feature type="compositionally biased region" description="Basic and acidic residues" evidence="12">
    <location>
        <begin position="293"/>
        <end position="302"/>
    </location>
</feature>
<reference evidence="15" key="1">
    <citation type="submission" date="2021-06" db="EMBL/GenBank/DDBJ databases">
        <authorList>
            <person name="Kallberg Y."/>
            <person name="Tangrot J."/>
            <person name="Rosling A."/>
        </authorList>
    </citation>
    <scope>NUCLEOTIDE SEQUENCE</scope>
    <source>
        <strain evidence="15">IA702</strain>
    </source>
</reference>
<dbReference type="InterPro" id="IPR000306">
    <property type="entry name" value="Znf_FYVE"/>
</dbReference>
<evidence type="ECO:0000256" key="6">
    <source>
        <dbReference type="ARBA" id="ARBA00022753"/>
    </source>
</evidence>
<evidence type="ECO:0000256" key="5">
    <source>
        <dbReference type="ARBA" id="ARBA00022737"/>
    </source>
</evidence>
<evidence type="ECO:0000256" key="9">
    <source>
        <dbReference type="ARBA" id="ARBA00023136"/>
    </source>
</evidence>
<keyword evidence="5" id="KW-0677">Repeat</keyword>
<dbReference type="InterPro" id="IPR049425">
    <property type="entry name" value="Vps27_GAT-like"/>
</dbReference>
<dbReference type="InterPro" id="IPR002014">
    <property type="entry name" value="VHS_dom"/>
</dbReference>
<dbReference type="InterPro" id="IPR013083">
    <property type="entry name" value="Znf_RING/FYVE/PHD"/>
</dbReference>
<dbReference type="PIRSF" id="PIRSF036956">
    <property type="entry name" value="Hrs_Vps27"/>
    <property type="match status" value="1"/>
</dbReference>
<evidence type="ECO:0000256" key="12">
    <source>
        <dbReference type="SAM" id="MobiDB-lite"/>
    </source>
</evidence>
<evidence type="ECO:0000259" key="13">
    <source>
        <dbReference type="PROSITE" id="PS50178"/>
    </source>
</evidence>
<dbReference type="Pfam" id="PF21356">
    <property type="entry name" value="Vps27_GAT-like"/>
    <property type="match status" value="1"/>
</dbReference>
<dbReference type="PANTHER" id="PTHR47794">
    <property type="entry name" value="VACUOLAR PROTEIN SORTING-ASSOCIATED PROTEIN 27"/>
    <property type="match status" value="1"/>
</dbReference>
<feature type="compositionally biased region" description="Polar residues" evidence="12">
    <location>
        <begin position="692"/>
        <end position="708"/>
    </location>
</feature>
<evidence type="ECO:0000259" key="14">
    <source>
        <dbReference type="PROSITE" id="PS50179"/>
    </source>
</evidence>
<dbReference type="PANTHER" id="PTHR47794:SF1">
    <property type="entry name" value="VACUOLAR PROTEIN SORTING-ASSOCIATED PROTEIN 27"/>
    <property type="match status" value="1"/>
</dbReference>
<keyword evidence="16" id="KW-1185">Reference proteome</keyword>
<comment type="subcellular location">
    <subcellularLocation>
        <location evidence="1 10">Endosome membrane</location>
        <topology evidence="1 10">Peripheral membrane protein</topology>
        <orientation evidence="1 10">Cytoplasmic side</orientation>
    </subcellularLocation>
</comment>
<dbReference type="GO" id="GO:0006623">
    <property type="term" value="P:protein targeting to vacuole"/>
    <property type="evidence" value="ECO:0007669"/>
    <property type="project" value="TreeGrafter"/>
</dbReference>
<evidence type="ECO:0000256" key="11">
    <source>
        <dbReference type="PROSITE-ProRule" id="PRU00091"/>
    </source>
</evidence>
<dbReference type="GO" id="GO:0032266">
    <property type="term" value="F:phosphatidylinositol-3-phosphate binding"/>
    <property type="evidence" value="ECO:0007669"/>
    <property type="project" value="TreeGrafter"/>
</dbReference>
<comment type="similarity">
    <text evidence="2 10">Belongs to the VPS27 family.</text>
</comment>
<evidence type="ECO:0000256" key="3">
    <source>
        <dbReference type="ARBA" id="ARBA00017753"/>
    </source>
</evidence>
<dbReference type="InterPro" id="IPR017455">
    <property type="entry name" value="Znf_FYVE-rel"/>
</dbReference>
<dbReference type="FunFam" id="3.30.40.10:FF:000105">
    <property type="entry name" value="WD repeat and FYVE domain-containing protein 2"/>
    <property type="match status" value="1"/>
</dbReference>
<evidence type="ECO:0000313" key="15">
    <source>
        <dbReference type="EMBL" id="CAG8452104.1"/>
    </source>
</evidence>
<feature type="region of interest" description="Disordered" evidence="12">
    <location>
        <begin position="544"/>
        <end position="721"/>
    </location>
</feature>
<proteinExistence type="inferred from homology"/>
<evidence type="ECO:0000256" key="4">
    <source>
        <dbReference type="ARBA" id="ARBA00022723"/>
    </source>
</evidence>
<gene>
    <name evidence="15" type="ORF">POCULU_LOCUS85</name>
</gene>
<keyword evidence="4" id="KW-0479">Metal-binding</keyword>
<keyword evidence="6 10" id="KW-0967">Endosome</keyword>
<dbReference type="GO" id="GO:0033565">
    <property type="term" value="C:ESCRT-0 complex"/>
    <property type="evidence" value="ECO:0007669"/>
    <property type="project" value="TreeGrafter"/>
</dbReference>
<sequence length="721" mass="80981">MMLRLLGNPFDDLVEKATSELLPRGQEDLATNYEISDQIRSKTVHPKDAMRSLKKRIDHSNPNVQLLALSLTDTCVKNGGTHFLIEIASREFVDNLVSIVRNPIGVNIDVRNKILALIQSWGLTFDSKPELQYMADTYRLLKSEGLPFPKVEKTTALMIDTETAPEWTDSDVCMRCRTPFTFTNRKHHCRNCGQTFCGECSSKTVSLPNFGINDPVRVCDPCFGKRTLRNRSASLDLSPSITKPYLVTPTISAPASKSHFSDDEDDEDIKKAIELSLKEAESSRGRYTSPPKKKPEVKKEEKVAEEDDEELAAAIAASLKDMENNEKRQSQYGFGGYKPNLTYKSTFVNNAVGYSANELTSLETDNIYQFAELVDRLQYTGGDLMRDRQVQDLYDRVGELKPKLTKSLAEAIQKHQELADMHDKLAQVVKLYDSLLDQRLSSAYLRRTSVYSPPTHRTASLTVPPSMAPTYPSITPSHNASYPLASAPSPSPTYYHQTVTPTQYGGSEFGDGRARQQFIQEQQDMQQGMISGQQTGYSANQPQYSYAYSTNQGGYGQNVDGGQPPQQPPQQQPPQQQPSQPLSQPLSQQQPPQQQPPQQQPSKPLSQPLSQQQPPQQHPSQPLSQQQPPQQSLPQQQTNEQSQPPQQQANGYPQQHLYQPEQSQPLQQANGYQQQHSYQLNQSQTLSQQSNGYQSYQPEQSYSLSITKQEPIKETPLLIEL</sequence>
<dbReference type="Gene3D" id="6.10.140.100">
    <property type="match status" value="1"/>
</dbReference>
<evidence type="ECO:0000256" key="7">
    <source>
        <dbReference type="ARBA" id="ARBA00022771"/>
    </source>
</evidence>
<feature type="region of interest" description="Disordered" evidence="12">
    <location>
        <begin position="280"/>
        <end position="305"/>
    </location>
</feature>
<dbReference type="Gene3D" id="1.25.40.90">
    <property type="match status" value="1"/>
</dbReference>
<evidence type="ECO:0000313" key="16">
    <source>
        <dbReference type="Proteomes" id="UP000789572"/>
    </source>
</evidence>
<dbReference type="Gene3D" id="1.20.5.1940">
    <property type="match status" value="1"/>
</dbReference>
<keyword evidence="8" id="KW-0862">Zinc</keyword>
<dbReference type="Proteomes" id="UP000789572">
    <property type="component" value="Unassembled WGS sequence"/>
</dbReference>
<dbReference type="SUPFAM" id="SSF48464">
    <property type="entry name" value="ENTH/VHS domain"/>
    <property type="match status" value="1"/>
</dbReference>
<dbReference type="InterPro" id="IPR011011">
    <property type="entry name" value="Znf_FYVE_PHD"/>
</dbReference>
<accession>A0A9N8VJ01</accession>
<dbReference type="GO" id="GO:0008270">
    <property type="term" value="F:zinc ion binding"/>
    <property type="evidence" value="ECO:0007669"/>
    <property type="project" value="UniProtKB-KW"/>
</dbReference>
<dbReference type="PROSITE" id="PS50179">
    <property type="entry name" value="VHS"/>
    <property type="match status" value="1"/>
</dbReference>
<dbReference type="SUPFAM" id="SSF57903">
    <property type="entry name" value="FYVE/PHD zinc finger"/>
    <property type="match status" value="1"/>
</dbReference>
<dbReference type="InterPro" id="IPR008942">
    <property type="entry name" value="ENTH_VHS"/>
</dbReference>
<dbReference type="AlphaFoldDB" id="A0A9N8VJ01"/>
<evidence type="ECO:0000256" key="1">
    <source>
        <dbReference type="ARBA" id="ARBA00004125"/>
    </source>
</evidence>
<dbReference type="Pfam" id="PF01363">
    <property type="entry name" value="FYVE"/>
    <property type="match status" value="1"/>
</dbReference>
<comment type="function">
    <text evidence="10">Component of the ESCRT-0 complex which is the sorting receptor for ubiquitinated cargo proteins at the multivesicular body (MVB) and recruits ESCRT-I to the MVB outer membrane.</text>
</comment>
<feature type="compositionally biased region" description="Low complexity" evidence="12">
    <location>
        <begin position="672"/>
        <end position="691"/>
    </location>
</feature>
<feature type="compositionally biased region" description="Low complexity" evidence="12">
    <location>
        <begin position="577"/>
        <end position="592"/>
    </location>
</feature>
<comment type="caution">
    <text evidence="15">The sequence shown here is derived from an EMBL/GenBank/DDBJ whole genome shotgun (WGS) entry which is preliminary data.</text>
</comment>
<feature type="domain" description="VHS" evidence="14">
    <location>
        <begin position="26"/>
        <end position="149"/>
    </location>
</feature>
<dbReference type="CDD" id="cd16979">
    <property type="entry name" value="VHS_Vps27"/>
    <property type="match status" value="1"/>
</dbReference>
<dbReference type="Pfam" id="PF00790">
    <property type="entry name" value="VHS"/>
    <property type="match status" value="1"/>
</dbReference>
<dbReference type="GO" id="GO:0043328">
    <property type="term" value="P:protein transport to vacuole involved in ubiquitin-dependent protein catabolic process via the multivesicular body sorting pathway"/>
    <property type="evidence" value="ECO:0007669"/>
    <property type="project" value="TreeGrafter"/>
</dbReference>
<dbReference type="PROSITE" id="PS50178">
    <property type="entry name" value="ZF_FYVE"/>
    <property type="match status" value="1"/>
</dbReference>
<protein>
    <recommendedName>
        <fullName evidence="3 10">Vacuolar protein sorting-associated protein 27</fullName>
    </recommendedName>
</protein>
<evidence type="ECO:0000256" key="2">
    <source>
        <dbReference type="ARBA" id="ARBA00008597"/>
    </source>
</evidence>
<dbReference type="OrthoDB" id="957735at2759"/>
<dbReference type="SMART" id="SM00064">
    <property type="entry name" value="FYVE"/>
    <property type="match status" value="1"/>
</dbReference>
<dbReference type="InterPro" id="IPR017073">
    <property type="entry name" value="HGS/VPS27"/>
</dbReference>
<dbReference type="EMBL" id="CAJVPJ010000004">
    <property type="protein sequence ID" value="CAG8452104.1"/>
    <property type="molecule type" value="Genomic_DNA"/>
</dbReference>
<keyword evidence="9 10" id="KW-0472">Membrane</keyword>
<name>A0A9N8VJ01_9GLOM</name>
<feature type="compositionally biased region" description="Polar residues" evidence="12">
    <location>
        <begin position="649"/>
        <end position="671"/>
    </location>
</feature>
<dbReference type="GO" id="GO:0010008">
    <property type="term" value="C:endosome membrane"/>
    <property type="evidence" value="ECO:0007669"/>
    <property type="project" value="UniProtKB-SubCell"/>
</dbReference>
<dbReference type="SMART" id="SM00726">
    <property type="entry name" value="UIM"/>
    <property type="match status" value="2"/>
</dbReference>
<feature type="compositionally biased region" description="Pro residues" evidence="12">
    <location>
        <begin position="565"/>
        <end position="576"/>
    </location>
</feature>
<dbReference type="GO" id="GO:0043130">
    <property type="term" value="F:ubiquitin binding"/>
    <property type="evidence" value="ECO:0007669"/>
    <property type="project" value="InterPro"/>
</dbReference>
<dbReference type="InterPro" id="IPR003903">
    <property type="entry name" value="UIM_dom"/>
</dbReference>
<organism evidence="15 16">
    <name type="scientific">Paraglomus occultum</name>
    <dbReference type="NCBI Taxonomy" id="144539"/>
    <lineage>
        <taxon>Eukaryota</taxon>
        <taxon>Fungi</taxon>
        <taxon>Fungi incertae sedis</taxon>
        <taxon>Mucoromycota</taxon>
        <taxon>Glomeromycotina</taxon>
        <taxon>Glomeromycetes</taxon>
        <taxon>Paraglomerales</taxon>
        <taxon>Paraglomeraceae</taxon>
        <taxon>Paraglomus</taxon>
    </lineage>
</organism>
<feature type="domain" description="FYVE-type" evidence="13">
    <location>
        <begin position="167"/>
        <end position="227"/>
    </location>
</feature>
<feature type="compositionally biased region" description="Low complexity" evidence="12">
    <location>
        <begin position="600"/>
        <end position="648"/>
    </location>
</feature>
<dbReference type="PROSITE" id="PS50330">
    <property type="entry name" value="UIM"/>
    <property type="match status" value="2"/>
</dbReference>
<comment type="subunit">
    <text evidence="10">Component of the ESCRT-0 complex composed of HSE1 and VPS27.</text>
</comment>
<dbReference type="SMART" id="SM00288">
    <property type="entry name" value="VHS"/>
    <property type="match status" value="1"/>
</dbReference>
<keyword evidence="7 11" id="KW-0863">Zinc-finger</keyword>
<evidence type="ECO:0000256" key="8">
    <source>
        <dbReference type="ARBA" id="ARBA00022833"/>
    </source>
</evidence>